<name>B8MRI5_TALSN</name>
<dbReference type="OrthoDB" id="4369706at2759"/>
<dbReference type="InterPro" id="IPR053137">
    <property type="entry name" value="NLR-like"/>
</dbReference>
<dbReference type="PANTHER" id="PTHR46082">
    <property type="entry name" value="ATP/GTP-BINDING PROTEIN-RELATED"/>
    <property type="match status" value="1"/>
</dbReference>
<dbReference type="Pfam" id="PF24883">
    <property type="entry name" value="NPHP3_N"/>
    <property type="match status" value="1"/>
</dbReference>
<organism evidence="3 4">
    <name type="scientific">Talaromyces stipitatus (strain ATCC 10500 / CBS 375.48 / QM 6759 / NRRL 1006)</name>
    <name type="common">Penicillium stipitatum</name>
    <dbReference type="NCBI Taxonomy" id="441959"/>
    <lineage>
        <taxon>Eukaryota</taxon>
        <taxon>Fungi</taxon>
        <taxon>Dikarya</taxon>
        <taxon>Ascomycota</taxon>
        <taxon>Pezizomycotina</taxon>
        <taxon>Eurotiomycetes</taxon>
        <taxon>Eurotiomycetidae</taxon>
        <taxon>Eurotiales</taxon>
        <taxon>Trichocomaceae</taxon>
        <taxon>Talaromyces</taxon>
        <taxon>Talaromyces sect. Talaromyces</taxon>
    </lineage>
</organism>
<sequence>MTSYFKIEHKYPENTTSYDQCRVEWGEDYIICKDGDPYTHYRTFTSGNTLIKDRKTRETIRKETDALCFEMEAAGLMADFPCLVVHGIFDYAYSHQNNNGRALLEDIKQGQNRALDQQGSSHSEKMAKLLLDSHHRCHQVFKTSTYEKFKNINPNRVEGTCEWALKSPEYQRWWNTTSNDLLWISADPGCRKSVLAKSLIDEVFAAADLTVFIVYLFFEDNDEQNSIATALCVVLHQLFSLQPQSAATRIAVLGKKLRENSV</sequence>
<dbReference type="GO" id="GO:0003824">
    <property type="term" value="F:catalytic activity"/>
    <property type="evidence" value="ECO:0007669"/>
    <property type="project" value="InterPro"/>
</dbReference>
<dbReference type="InterPro" id="IPR056884">
    <property type="entry name" value="NPHP3-like_N"/>
</dbReference>
<gene>
    <name evidence="3" type="ORF">TSTA_056210</name>
</gene>
<dbReference type="VEuPathDB" id="FungiDB:TSTA_056210"/>
<reference evidence="4" key="1">
    <citation type="journal article" date="2015" name="Genome Announc.">
        <title>Genome sequence of the AIDS-associated pathogen Penicillium marneffei (ATCC18224) and its near taxonomic relative Talaromyces stipitatus (ATCC10500).</title>
        <authorList>
            <person name="Nierman W.C."/>
            <person name="Fedorova-Abrams N.D."/>
            <person name="Andrianopoulos A."/>
        </authorList>
    </citation>
    <scope>NUCLEOTIDE SEQUENCE [LARGE SCALE GENOMIC DNA]</scope>
    <source>
        <strain evidence="4">ATCC 10500 / CBS 375.48 / QM 6759 / NRRL 1006</strain>
    </source>
</reference>
<evidence type="ECO:0000313" key="4">
    <source>
        <dbReference type="Proteomes" id="UP000001745"/>
    </source>
</evidence>
<dbReference type="GO" id="GO:0009116">
    <property type="term" value="P:nucleoside metabolic process"/>
    <property type="evidence" value="ECO:0007669"/>
    <property type="project" value="InterPro"/>
</dbReference>
<proteinExistence type="predicted"/>
<evidence type="ECO:0000259" key="2">
    <source>
        <dbReference type="Pfam" id="PF24883"/>
    </source>
</evidence>
<protein>
    <recommendedName>
        <fullName evidence="2">Nephrocystin 3-like N-terminal domain-containing protein</fullName>
    </recommendedName>
</protein>
<dbReference type="eggNOG" id="KOG4177">
    <property type="taxonomic scope" value="Eukaryota"/>
</dbReference>
<dbReference type="PANTHER" id="PTHR46082:SF11">
    <property type="entry name" value="AAA+ ATPASE DOMAIN-CONTAINING PROTEIN-RELATED"/>
    <property type="match status" value="1"/>
</dbReference>
<feature type="domain" description="Nephrocystin 3-like N-terminal" evidence="2">
    <location>
        <begin position="159"/>
        <end position="248"/>
    </location>
</feature>
<dbReference type="InterPro" id="IPR035994">
    <property type="entry name" value="Nucleoside_phosphorylase_sf"/>
</dbReference>
<dbReference type="EMBL" id="EQ962659">
    <property type="protein sequence ID" value="EED13122.1"/>
    <property type="molecule type" value="Genomic_DNA"/>
</dbReference>
<keyword evidence="1" id="KW-0677">Repeat</keyword>
<dbReference type="GeneID" id="8100686"/>
<dbReference type="InParanoid" id="B8MRI5"/>
<accession>B8MRI5</accession>
<evidence type="ECO:0000313" key="3">
    <source>
        <dbReference type="EMBL" id="EED13122.1"/>
    </source>
</evidence>
<dbReference type="RefSeq" id="XP_002487233.1">
    <property type="nucleotide sequence ID" value="XM_002487188.1"/>
</dbReference>
<dbReference type="STRING" id="441959.B8MRI5"/>
<dbReference type="Gene3D" id="3.40.50.1580">
    <property type="entry name" value="Nucleoside phosphorylase domain"/>
    <property type="match status" value="1"/>
</dbReference>
<dbReference type="AlphaFoldDB" id="B8MRI5"/>
<keyword evidence="4" id="KW-1185">Reference proteome</keyword>
<dbReference type="SUPFAM" id="SSF53167">
    <property type="entry name" value="Purine and uridine phosphorylases"/>
    <property type="match status" value="1"/>
</dbReference>
<dbReference type="Proteomes" id="UP000001745">
    <property type="component" value="Unassembled WGS sequence"/>
</dbReference>
<dbReference type="HOGENOM" id="CLU_1062364_0_0_1"/>
<dbReference type="OMA" id="WISTIDF"/>
<dbReference type="PhylomeDB" id="B8MRI5"/>
<evidence type="ECO:0000256" key="1">
    <source>
        <dbReference type="ARBA" id="ARBA00022737"/>
    </source>
</evidence>